<reference evidence="1 2" key="1">
    <citation type="submission" date="2020-08" db="EMBL/GenBank/DDBJ databases">
        <authorList>
            <person name="Koutsovoulos G."/>
            <person name="Danchin GJ E."/>
        </authorList>
    </citation>
    <scope>NUCLEOTIDE SEQUENCE [LARGE SCALE GENOMIC DNA]</scope>
</reference>
<name>A0A6V7XY35_MELEN</name>
<protein>
    <submittedName>
        <fullName evidence="1">Uncharacterized protein</fullName>
    </submittedName>
</protein>
<comment type="caution">
    <text evidence="1">The sequence shown here is derived from an EMBL/GenBank/DDBJ whole genome shotgun (WGS) entry which is preliminary data.</text>
</comment>
<dbReference type="EMBL" id="CAJEWN010002548">
    <property type="protein sequence ID" value="CAD2204226.1"/>
    <property type="molecule type" value="Genomic_DNA"/>
</dbReference>
<sequence length="109" mass="12232">MGAQNYGCGKCPGEFICYECNTKECNTKTNYDKSFKCYESNGKLTSKRGIGCNTNKCYLAFDIKGTFFRYLCSLPPISSALLSSLIFYNKGERRNGHAGIDSSLLWYVL</sequence>
<evidence type="ECO:0000313" key="2">
    <source>
        <dbReference type="Proteomes" id="UP000580250"/>
    </source>
</evidence>
<dbReference type="AlphaFoldDB" id="A0A6V7XY35"/>
<proteinExistence type="predicted"/>
<evidence type="ECO:0000313" key="1">
    <source>
        <dbReference type="EMBL" id="CAD2204226.1"/>
    </source>
</evidence>
<organism evidence="1 2">
    <name type="scientific">Meloidogyne enterolobii</name>
    <name type="common">Root-knot nematode worm</name>
    <name type="synonym">Meloidogyne mayaguensis</name>
    <dbReference type="NCBI Taxonomy" id="390850"/>
    <lineage>
        <taxon>Eukaryota</taxon>
        <taxon>Metazoa</taxon>
        <taxon>Ecdysozoa</taxon>
        <taxon>Nematoda</taxon>
        <taxon>Chromadorea</taxon>
        <taxon>Rhabditida</taxon>
        <taxon>Tylenchina</taxon>
        <taxon>Tylenchomorpha</taxon>
        <taxon>Tylenchoidea</taxon>
        <taxon>Meloidogynidae</taxon>
        <taxon>Meloidogyninae</taxon>
        <taxon>Meloidogyne</taxon>
    </lineage>
</organism>
<dbReference type="Proteomes" id="UP000580250">
    <property type="component" value="Unassembled WGS sequence"/>
</dbReference>
<accession>A0A6V7XY35</accession>
<gene>
    <name evidence="1" type="ORF">MENT_LOCUS57955</name>
</gene>